<dbReference type="RefSeq" id="WP_376812182.1">
    <property type="nucleotide sequence ID" value="NZ_JBHSDY010000003.1"/>
</dbReference>
<keyword evidence="2" id="KW-1185">Reference proteome</keyword>
<name>A0ABV8RWM6_9BURK</name>
<reference evidence="2" key="1">
    <citation type="journal article" date="2019" name="Int. J. Syst. Evol. Microbiol.">
        <title>The Global Catalogue of Microorganisms (GCM) 10K type strain sequencing project: providing services to taxonomists for standard genome sequencing and annotation.</title>
        <authorList>
            <consortium name="The Broad Institute Genomics Platform"/>
            <consortium name="The Broad Institute Genome Sequencing Center for Infectious Disease"/>
            <person name="Wu L."/>
            <person name="Ma J."/>
        </authorList>
    </citation>
    <scope>NUCLEOTIDE SEQUENCE [LARGE SCALE GENOMIC DNA]</scope>
    <source>
        <strain evidence="2">CGMCC 1.19029</strain>
    </source>
</reference>
<comment type="caution">
    <text evidence="1">The sequence shown here is derived from an EMBL/GenBank/DDBJ whole genome shotgun (WGS) entry which is preliminary data.</text>
</comment>
<organism evidence="1 2">
    <name type="scientific">Castellaniella hirudinis</name>
    <dbReference type="NCBI Taxonomy" id="1144617"/>
    <lineage>
        <taxon>Bacteria</taxon>
        <taxon>Pseudomonadati</taxon>
        <taxon>Pseudomonadota</taxon>
        <taxon>Betaproteobacteria</taxon>
        <taxon>Burkholderiales</taxon>
        <taxon>Alcaligenaceae</taxon>
        <taxon>Castellaniella</taxon>
    </lineage>
</organism>
<evidence type="ECO:0000313" key="2">
    <source>
        <dbReference type="Proteomes" id="UP001595756"/>
    </source>
</evidence>
<dbReference type="EMBL" id="JBHSDY010000003">
    <property type="protein sequence ID" value="MFC4297627.1"/>
    <property type="molecule type" value="Genomic_DNA"/>
</dbReference>
<evidence type="ECO:0000313" key="1">
    <source>
        <dbReference type="EMBL" id="MFC4297627.1"/>
    </source>
</evidence>
<proteinExistence type="predicted"/>
<accession>A0ABV8RWM6</accession>
<dbReference type="InterPro" id="IPR025354">
    <property type="entry name" value="DUF4258"/>
</dbReference>
<protein>
    <submittedName>
        <fullName evidence="1">DUF4258 domain-containing protein</fullName>
    </submittedName>
</protein>
<gene>
    <name evidence="1" type="ORF">ACFO0J_06190</name>
</gene>
<dbReference type="Proteomes" id="UP001595756">
    <property type="component" value="Unassembled WGS sequence"/>
</dbReference>
<dbReference type="Pfam" id="PF14076">
    <property type="entry name" value="DUF4258"/>
    <property type="match status" value="1"/>
</dbReference>
<sequence>MVWNKRDWEKRIRDLARDPSCIVWTKHAGRQMRQRHISLPTVLEVLRRGTLWREPETDIRTGHVVCRMEYFCAGMEIGVCVALQSAAAPGMAVVTVMVIGR</sequence>